<evidence type="ECO:0000259" key="4">
    <source>
        <dbReference type="SMART" id="SM00861"/>
    </source>
</evidence>
<reference evidence="5 6" key="1">
    <citation type="submission" date="2019-11" db="EMBL/GenBank/DDBJ databases">
        <title>Comparative genomics of hydrocarbon-degrading Desulfosarcina strains.</title>
        <authorList>
            <person name="Watanabe M."/>
            <person name="Kojima H."/>
            <person name="Fukui M."/>
        </authorList>
    </citation>
    <scope>NUCLEOTIDE SEQUENCE [LARGE SCALE GENOMIC DNA]</scope>
    <source>
        <strain evidence="5 6">28bB2T</strain>
    </source>
</reference>
<dbReference type="AlphaFoldDB" id="A0A5K7ZM05"/>
<dbReference type="InterPro" id="IPR005475">
    <property type="entry name" value="Transketolase-like_Pyr-bd"/>
</dbReference>
<dbReference type="Pfam" id="PF02780">
    <property type="entry name" value="Transketolase_C"/>
    <property type="match status" value="1"/>
</dbReference>
<dbReference type="Gene3D" id="3.40.50.920">
    <property type="match status" value="1"/>
</dbReference>
<dbReference type="Proteomes" id="UP000425960">
    <property type="component" value="Chromosome"/>
</dbReference>
<comment type="cofactor">
    <cofactor evidence="1">
        <name>thiamine diphosphate</name>
        <dbReference type="ChEBI" id="CHEBI:58937"/>
    </cofactor>
</comment>
<evidence type="ECO:0000313" key="6">
    <source>
        <dbReference type="Proteomes" id="UP000425960"/>
    </source>
</evidence>
<sequence>MKEINYWQAIAEALAEEMERDETVFIIGENVQEAPFMATRELIQRFGPERVMDAPLSELAIAGATVGAACAGYRPVCDLNFADFIYCAADEILLKAAQQNFAQAGKVNAPCVFLGVAGGGFGTGPEHSHVPSAMVLNNPGLKLVLPSTPYDAKGLMKTAIRDNNPVCYFFHKKLMGLKQEIPEDEYLIPLGQADIKREGTDVTVVATLYMVHHALEAAKQLEGKISVEVIDPRSLEPLDMDTIIESIKKTNRVVVVDEDTQRCGVAAEIGQQIMELAFDYLDAPVARVCSANMPVAGAEMEKYCIPQVEQVVAAIQSVCY</sequence>
<protein>
    <submittedName>
        <fullName evidence="5">TPP-dependent acetoin dehydrogenase complex, E1 protein subunit beta</fullName>
    </submittedName>
</protein>
<keyword evidence="3" id="KW-0786">Thiamine pyrophosphate</keyword>
<evidence type="ECO:0000256" key="1">
    <source>
        <dbReference type="ARBA" id="ARBA00001964"/>
    </source>
</evidence>
<name>A0A5K7ZM05_9BACT</name>
<evidence type="ECO:0000256" key="3">
    <source>
        <dbReference type="ARBA" id="ARBA00023052"/>
    </source>
</evidence>
<evidence type="ECO:0000313" key="5">
    <source>
        <dbReference type="EMBL" id="BBO81107.1"/>
    </source>
</evidence>
<dbReference type="InterPro" id="IPR009014">
    <property type="entry name" value="Transketo_C/PFOR_II"/>
</dbReference>
<dbReference type="PANTHER" id="PTHR43257">
    <property type="entry name" value="PYRUVATE DEHYDROGENASE E1 COMPONENT BETA SUBUNIT"/>
    <property type="match status" value="1"/>
</dbReference>
<organism evidence="5 6">
    <name type="scientific">Desulfosarcina ovata subsp. sediminis</name>
    <dbReference type="NCBI Taxonomy" id="885957"/>
    <lineage>
        <taxon>Bacteria</taxon>
        <taxon>Pseudomonadati</taxon>
        <taxon>Thermodesulfobacteriota</taxon>
        <taxon>Desulfobacteria</taxon>
        <taxon>Desulfobacterales</taxon>
        <taxon>Desulfosarcinaceae</taxon>
        <taxon>Desulfosarcina</taxon>
    </lineage>
</organism>
<dbReference type="EMBL" id="AP021876">
    <property type="protein sequence ID" value="BBO81107.1"/>
    <property type="molecule type" value="Genomic_DNA"/>
</dbReference>
<gene>
    <name evidence="5" type="ORF">DSCO28_16730</name>
</gene>
<evidence type="ECO:0000256" key="2">
    <source>
        <dbReference type="ARBA" id="ARBA00023002"/>
    </source>
</evidence>
<dbReference type="SUPFAM" id="SSF52922">
    <property type="entry name" value="TK C-terminal domain-like"/>
    <property type="match status" value="1"/>
</dbReference>
<dbReference type="InterPro" id="IPR029061">
    <property type="entry name" value="THDP-binding"/>
</dbReference>
<dbReference type="SUPFAM" id="SSF52518">
    <property type="entry name" value="Thiamin diphosphate-binding fold (THDP-binding)"/>
    <property type="match status" value="1"/>
</dbReference>
<dbReference type="Pfam" id="PF02779">
    <property type="entry name" value="Transket_pyr"/>
    <property type="match status" value="1"/>
</dbReference>
<accession>A0A5K7ZM05</accession>
<proteinExistence type="predicted"/>
<feature type="domain" description="Transketolase-like pyrimidine-binding" evidence="4">
    <location>
        <begin position="4"/>
        <end position="177"/>
    </location>
</feature>
<dbReference type="GO" id="GO:0016491">
    <property type="term" value="F:oxidoreductase activity"/>
    <property type="evidence" value="ECO:0007669"/>
    <property type="project" value="UniProtKB-KW"/>
</dbReference>
<dbReference type="KEGG" id="dov:DSCO28_16730"/>
<keyword evidence="2" id="KW-0560">Oxidoreductase</keyword>
<dbReference type="InterPro" id="IPR033248">
    <property type="entry name" value="Transketolase_C"/>
</dbReference>
<dbReference type="SMART" id="SM00861">
    <property type="entry name" value="Transket_pyr"/>
    <property type="match status" value="1"/>
</dbReference>
<dbReference type="Gene3D" id="3.40.50.970">
    <property type="match status" value="1"/>
</dbReference>
<dbReference type="PANTHER" id="PTHR43257:SF2">
    <property type="entry name" value="PYRUVATE DEHYDROGENASE E1 COMPONENT SUBUNIT BETA"/>
    <property type="match status" value="1"/>
</dbReference>
<dbReference type="FunFam" id="3.40.50.920:FF:000001">
    <property type="entry name" value="Pyruvate dehydrogenase E1 beta subunit"/>
    <property type="match status" value="1"/>
</dbReference>